<protein>
    <recommendedName>
        <fullName evidence="3">asparagine synthase (glutamine-hydrolyzing)</fullName>
        <ecNumber evidence="3">6.3.5.4</ecNumber>
    </recommendedName>
</protein>
<keyword evidence="10" id="KW-0436">Ligase</keyword>
<evidence type="ECO:0000313" key="11">
    <source>
        <dbReference type="Proteomes" id="UP001250214"/>
    </source>
</evidence>
<evidence type="ECO:0000256" key="2">
    <source>
        <dbReference type="ARBA" id="ARBA00005752"/>
    </source>
</evidence>
<evidence type="ECO:0000256" key="5">
    <source>
        <dbReference type="ARBA" id="ARBA00022840"/>
    </source>
</evidence>
<evidence type="ECO:0000256" key="8">
    <source>
        <dbReference type="ARBA" id="ARBA00048741"/>
    </source>
</evidence>
<evidence type="ECO:0000256" key="7">
    <source>
        <dbReference type="ARBA" id="ARBA00022962"/>
    </source>
</evidence>
<comment type="caution">
    <text evidence="10">The sequence shown here is derived from an EMBL/GenBank/DDBJ whole genome shotgun (WGS) entry which is preliminary data.</text>
</comment>
<evidence type="ECO:0000256" key="1">
    <source>
        <dbReference type="ARBA" id="ARBA00005187"/>
    </source>
</evidence>
<feature type="domain" description="Glutamine amidotransferase type-2" evidence="9">
    <location>
        <begin position="2"/>
        <end position="213"/>
    </location>
</feature>
<dbReference type="SUPFAM" id="SSF56235">
    <property type="entry name" value="N-terminal nucleophile aminohydrolases (Ntn hydrolases)"/>
    <property type="match status" value="1"/>
</dbReference>
<dbReference type="InterPro" id="IPR017932">
    <property type="entry name" value="GATase_2_dom"/>
</dbReference>
<evidence type="ECO:0000313" key="10">
    <source>
        <dbReference type="EMBL" id="MDS1269611.1"/>
    </source>
</evidence>
<dbReference type="Gene3D" id="3.60.20.10">
    <property type="entry name" value="Glutamine Phosphoribosylpyrophosphate, subunit 1, domain 1"/>
    <property type="match status" value="1"/>
</dbReference>
<keyword evidence="5" id="KW-0067">ATP-binding</keyword>
<dbReference type="PIRSF" id="PIRSF001589">
    <property type="entry name" value="Asn_synthetase_glu-h"/>
    <property type="match status" value="1"/>
</dbReference>
<gene>
    <name evidence="10" type="primary">asnB</name>
    <name evidence="10" type="ORF">RIF23_04815</name>
</gene>
<dbReference type="CDD" id="cd01991">
    <property type="entry name" value="Asn_synthase_B_C"/>
    <property type="match status" value="1"/>
</dbReference>
<evidence type="ECO:0000256" key="4">
    <source>
        <dbReference type="ARBA" id="ARBA00022741"/>
    </source>
</evidence>
<keyword evidence="4" id="KW-0547">Nucleotide-binding</keyword>
<comment type="pathway">
    <text evidence="1">Amino-acid biosynthesis; L-asparagine biosynthesis; L-asparagine from L-aspartate (L-Gln route): step 1/1.</text>
</comment>
<dbReference type="PANTHER" id="PTHR43284">
    <property type="entry name" value="ASPARAGINE SYNTHETASE (GLUTAMINE-HYDROLYZING)"/>
    <property type="match status" value="1"/>
</dbReference>
<organism evidence="10 11">
    <name type="scientific">Lipingzhangella rawalii</name>
    <dbReference type="NCBI Taxonomy" id="2055835"/>
    <lineage>
        <taxon>Bacteria</taxon>
        <taxon>Bacillati</taxon>
        <taxon>Actinomycetota</taxon>
        <taxon>Actinomycetes</taxon>
        <taxon>Streptosporangiales</taxon>
        <taxon>Nocardiopsidaceae</taxon>
        <taxon>Lipingzhangella</taxon>
    </lineage>
</organism>
<dbReference type="InterPro" id="IPR006426">
    <property type="entry name" value="Asn_synth_AEB"/>
</dbReference>
<dbReference type="Pfam" id="PF00733">
    <property type="entry name" value="Asn_synthase"/>
    <property type="match status" value="1"/>
</dbReference>
<keyword evidence="6" id="KW-0028">Amino-acid biosynthesis</keyword>
<dbReference type="Proteomes" id="UP001250214">
    <property type="component" value="Unassembled WGS sequence"/>
</dbReference>
<dbReference type="GO" id="GO:0004066">
    <property type="term" value="F:asparagine synthase (glutamine-hydrolyzing) activity"/>
    <property type="evidence" value="ECO:0007669"/>
    <property type="project" value="UniProtKB-EC"/>
</dbReference>
<dbReference type="EC" id="6.3.5.4" evidence="3"/>
<dbReference type="Gene3D" id="3.40.50.620">
    <property type="entry name" value="HUPs"/>
    <property type="match status" value="1"/>
</dbReference>
<comment type="catalytic activity">
    <reaction evidence="8">
        <text>L-aspartate + L-glutamine + ATP + H2O = L-asparagine + L-glutamate + AMP + diphosphate + H(+)</text>
        <dbReference type="Rhea" id="RHEA:12228"/>
        <dbReference type="ChEBI" id="CHEBI:15377"/>
        <dbReference type="ChEBI" id="CHEBI:15378"/>
        <dbReference type="ChEBI" id="CHEBI:29985"/>
        <dbReference type="ChEBI" id="CHEBI:29991"/>
        <dbReference type="ChEBI" id="CHEBI:30616"/>
        <dbReference type="ChEBI" id="CHEBI:33019"/>
        <dbReference type="ChEBI" id="CHEBI:58048"/>
        <dbReference type="ChEBI" id="CHEBI:58359"/>
        <dbReference type="ChEBI" id="CHEBI:456215"/>
        <dbReference type="EC" id="6.3.5.4"/>
    </reaction>
</comment>
<dbReference type="InterPro" id="IPR033738">
    <property type="entry name" value="AsnB_N"/>
</dbReference>
<keyword evidence="6" id="KW-0061">Asparagine biosynthesis</keyword>
<dbReference type="InterPro" id="IPR029055">
    <property type="entry name" value="Ntn_hydrolases_N"/>
</dbReference>
<dbReference type="SUPFAM" id="SSF52402">
    <property type="entry name" value="Adenine nucleotide alpha hydrolases-like"/>
    <property type="match status" value="1"/>
</dbReference>
<name>A0ABU2H2T9_9ACTN</name>
<dbReference type="PANTHER" id="PTHR43284:SF1">
    <property type="entry name" value="ASPARAGINE SYNTHETASE"/>
    <property type="match status" value="1"/>
</dbReference>
<keyword evidence="7" id="KW-0315">Glutamine amidotransferase</keyword>
<comment type="similarity">
    <text evidence="2">Belongs to the asparagine synthetase family.</text>
</comment>
<dbReference type="InterPro" id="IPR051786">
    <property type="entry name" value="ASN_synthetase/amidase"/>
</dbReference>
<dbReference type="NCBIfam" id="TIGR01536">
    <property type="entry name" value="asn_synth_AEB"/>
    <property type="match status" value="1"/>
</dbReference>
<dbReference type="PROSITE" id="PS51278">
    <property type="entry name" value="GATASE_TYPE_2"/>
    <property type="match status" value="1"/>
</dbReference>
<reference evidence="11" key="1">
    <citation type="submission" date="2023-07" db="EMBL/GenBank/DDBJ databases">
        <title>Novel species in the genus Lipingzhangella isolated from Sambhar Salt Lake.</title>
        <authorList>
            <person name="Jiya N."/>
            <person name="Kajale S."/>
            <person name="Sharma A."/>
        </authorList>
    </citation>
    <scope>NUCLEOTIDE SEQUENCE [LARGE SCALE GENOMIC DNA]</scope>
    <source>
        <strain evidence="11">LS1_29</strain>
    </source>
</reference>
<keyword evidence="11" id="KW-1185">Reference proteome</keyword>
<evidence type="ECO:0000259" key="9">
    <source>
        <dbReference type="PROSITE" id="PS51278"/>
    </source>
</evidence>
<dbReference type="InterPro" id="IPR001962">
    <property type="entry name" value="Asn_synthase"/>
</dbReference>
<dbReference type="CDD" id="cd00712">
    <property type="entry name" value="AsnB"/>
    <property type="match status" value="1"/>
</dbReference>
<sequence length="613" mass="68050">MCGIAGQWLGGRTAEGEGFVRAACAAMQHRGPDETAVHTTDRVTLGVTRLRVIGLVGGQQPAWDTGGTVTCVVNGEIYNHHELRALLATRGRVVRGTSDVHVIPDLYAEFGDAFVHYLRGMFAIALYDTRRARLLLVTDRLGKKPLYYAETPGGGTAFASELSALMTCREVSRDIDPVAIDQYLSYRIVPAPHTVFRGARRLPPASLMTLDRDGTKVQTYWCQPFDGSLRATPPADIVERLDTLLARAVAERLESEVPLGAMLSGGLDSALVVSLASGHLGHGLHTFSIGFSSSAFDERSQAERVAAHFGTQHHSRLVDPAEASDVADQILIRMGQPYAFPSAIAAWTMYELASRYVTVVLTGDGSDEMFCGYARYQRLLASAHQDDLAQRYAAVLADGVPGATKDALYHPRFRTRLPDEPGHHLTERFARTLDSASELERAMQVDATFWLSDAQLVKIDRMAMAHSVEPRSPMLDHRLVEYARRVPAELNLHDGVEKRLLKRLASRYLPVDVVQRRKQELAVPLEEWLTASLRPVVIRTLLSEASLERGYFAPDALRRLVTEYRPEHSYALWTLYMLERWHQLNLDQHPENLPGECIASAPLTQAAERGQWS</sequence>
<dbReference type="EMBL" id="JAVLVT010000001">
    <property type="protein sequence ID" value="MDS1269611.1"/>
    <property type="molecule type" value="Genomic_DNA"/>
</dbReference>
<dbReference type="InterPro" id="IPR014729">
    <property type="entry name" value="Rossmann-like_a/b/a_fold"/>
</dbReference>
<proteinExistence type="inferred from homology"/>
<dbReference type="RefSeq" id="WP_310911071.1">
    <property type="nucleotide sequence ID" value="NZ_JAVLVT010000001.1"/>
</dbReference>
<accession>A0ABU2H2T9</accession>
<evidence type="ECO:0000256" key="3">
    <source>
        <dbReference type="ARBA" id="ARBA00012737"/>
    </source>
</evidence>
<dbReference type="Pfam" id="PF13537">
    <property type="entry name" value="GATase_7"/>
    <property type="match status" value="1"/>
</dbReference>
<evidence type="ECO:0000256" key="6">
    <source>
        <dbReference type="ARBA" id="ARBA00022888"/>
    </source>
</evidence>